<dbReference type="InterPro" id="IPR002347">
    <property type="entry name" value="SDR_fam"/>
</dbReference>
<dbReference type="PANTHER" id="PTHR43157:SF31">
    <property type="entry name" value="PHOSPHATIDYLINOSITOL-GLYCAN BIOSYNTHESIS CLASS F PROTEIN"/>
    <property type="match status" value="1"/>
</dbReference>
<dbReference type="CDD" id="cd05327">
    <property type="entry name" value="retinol-DH_like_SDR_c_like"/>
    <property type="match status" value="1"/>
</dbReference>
<comment type="similarity">
    <text evidence="2">Belongs to the short-chain dehydrogenases/reductases (SDR) family.</text>
</comment>
<dbReference type="Proteomes" id="UP000556026">
    <property type="component" value="Unassembled WGS sequence"/>
</dbReference>
<dbReference type="PRINTS" id="PR00081">
    <property type="entry name" value="GDHRDH"/>
</dbReference>
<comment type="caution">
    <text evidence="3">The sequence shown here is derived from an EMBL/GenBank/DDBJ whole genome shotgun (WGS) entry which is preliminary data.</text>
</comment>
<accession>A0A6V8MNY5</accession>
<gene>
    <name evidence="3" type="ORF">GMST_40260</name>
</gene>
<dbReference type="PANTHER" id="PTHR43157">
    <property type="entry name" value="PHOSPHATIDYLINOSITOL-GLYCAN BIOSYNTHESIS CLASS F PROTEIN-RELATED"/>
    <property type="match status" value="1"/>
</dbReference>
<keyword evidence="1" id="KW-0560">Oxidoreductase</keyword>
<name>A0A6V8MNY5_9BACT</name>
<dbReference type="PRINTS" id="PR00080">
    <property type="entry name" value="SDRFAMILY"/>
</dbReference>
<dbReference type="GO" id="GO:0016491">
    <property type="term" value="F:oxidoreductase activity"/>
    <property type="evidence" value="ECO:0007669"/>
    <property type="project" value="UniProtKB-KW"/>
</dbReference>
<dbReference type="Pfam" id="PF00106">
    <property type="entry name" value="adh_short"/>
    <property type="match status" value="1"/>
</dbReference>
<dbReference type="AlphaFoldDB" id="A0A6V8MNY5"/>
<dbReference type="RefSeq" id="WP_183356489.1">
    <property type="nucleotide sequence ID" value="NZ_BLXX01000018.1"/>
</dbReference>
<dbReference type="SUPFAM" id="SSF51735">
    <property type="entry name" value="NAD(P)-binding Rossmann-fold domains"/>
    <property type="match status" value="1"/>
</dbReference>
<dbReference type="InterPro" id="IPR036291">
    <property type="entry name" value="NAD(P)-bd_dom_sf"/>
</dbReference>
<keyword evidence="4" id="KW-1185">Reference proteome</keyword>
<evidence type="ECO:0000313" key="3">
    <source>
        <dbReference type="EMBL" id="GFO61701.1"/>
    </source>
</evidence>
<evidence type="ECO:0000256" key="2">
    <source>
        <dbReference type="RuleBase" id="RU000363"/>
    </source>
</evidence>
<proteinExistence type="inferred from homology"/>
<evidence type="ECO:0000313" key="4">
    <source>
        <dbReference type="Proteomes" id="UP000556026"/>
    </source>
</evidence>
<dbReference type="Gene3D" id="3.40.50.720">
    <property type="entry name" value="NAD(P)-binding Rossmann-like Domain"/>
    <property type="match status" value="1"/>
</dbReference>
<sequence length="294" mass="31511">MFRPAPDSQLAGRICLVTGATSGVGRATALALARRGATLVIGARNPAKARATVAALRRQSGNTSIEALLADLSVQGEIHRLAREFRERYGRLDVLVNNAGARFLERRLSADGIEMTFALNHLGYFILTNLLLKELLTGAPGRVVNVASEAHRLCGGIDFEDLQGEREYQGKAAYAQSKLANLLFSYELARQLDGTGVAVNAVHPGNVLSGFSRNNGWLSWLRHLAGSLAAGELRLPGRAAQGPIYLASAPEAARVSGRYFVDAAEHQSSEASREGAAAKRLWEVSLRLTKLAKG</sequence>
<dbReference type="EMBL" id="BLXX01000018">
    <property type="protein sequence ID" value="GFO61701.1"/>
    <property type="molecule type" value="Genomic_DNA"/>
</dbReference>
<reference evidence="4" key="1">
    <citation type="submission" date="2020-06" db="EMBL/GenBank/DDBJ databases">
        <title>Draft genomic sequence of Geomonas sp. Red330.</title>
        <authorList>
            <person name="Itoh H."/>
            <person name="Zhenxing X."/>
            <person name="Ushijima N."/>
            <person name="Masuda Y."/>
            <person name="Shiratori Y."/>
            <person name="Senoo K."/>
        </authorList>
    </citation>
    <scope>NUCLEOTIDE SEQUENCE [LARGE SCALE GENOMIC DNA]</scope>
    <source>
        <strain evidence="4">Red330</strain>
    </source>
</reference>
<evidence type="ECO:0000256" key="1">
    <source>
        <dbReference type="ARBA" id="ARBA00023002"/>
    </source>
</evidence>
<organism evidence="3 4">
    <name type="scientific">Geomonas silvestris</name>
    <dbReference type="NCBI Taxonomy" id="2740184"/>
    <lineage>
        <taxon>Bacteria</taxon>
        <taxon>Pseudomonadati</taxon>
        <taxon>Thermodesulfobacteriota</taxon>
        <taxon>Desulfuromonadia</taxon>
        <taxon>Geobacterales</taxon>
        <taxon>Geobacteraceae</taxon>
        <taxon>Geomonas</taxon>
    </lineage>
</organism>
<protein>
    <submittedName>
        <fullName evidence="3">Retinol dehydrogenase</fullName>
    </submittedName>
</protein>